<reference evidence="2 4" key="2">
    <citation type="submission" date="2013-03" db="EMBL/GenBank/DDBJ databases">
        <title>The Genome Sequence of Enterococcus gilvus ATCC BAA-350 (PacBio/Illumina hybrid assembly).</title>
        <authorList>
            <consortium name="The Broad Institute Genomics Platform"/>
            <consortium name="The Broad Institute Genome Sequencing Center for Infectious Disease"/>
            <person name="Earl A."/>
            <person name="Russ C."/>
            <person name="Gilmore M."/>
            <person name="Surin D."/>
            <person name="Walker B."/>
            <person name="Young S."/>
            <person name="Zeng Q."/>
            <person name="Gargeya S."/>
            <person name="Fitzgerald M."/>
            <person name="Haas B."/>
            <person name="Abouelleil A."/>
            <person name="Allen A.W."/>
            <person name="Alvarado L."/>
            <person name="Arachchi H.M."/>
            <person name="Berlin A.M."/>
            <person name="Chapman S.B."/>
            <person name="Gainer-Dewar J."/>
            <person name="Goldberg J."/>
            <person name="Griggs A."/>
            <person name="Gujja S."/>
            <person name="Hansen M."/>
            <person name="Howarth C."/>
            <person name="Imamovic A."/>
            <person name="Ireland A."/>
            <person name="Larimer J."/>
            <person name="McCowan C."/>
            <person name="Murphy C."/>
            <person name="Pearson M."/>
            <person name="Poon T.W."/>
            <person name="Priest M."/>
            <person name="Roberts A."/>
            <person name="Saif S."/>
            <person name="Shea T."/>
            <person name="Sisk P."/>
            <person name="Sykes S."/>
            <person name="Wortman J."/>
            <person name="Nusbaum C."/>
            <person name="Birren B."/>
        </authorList>
    </citation>
    <scope>NUCLEOTIDE SEQUENCE [LARGE SCALE GENOMIC DNA]</scope>
    <source>
        <strain evidence="2 4">ATCC BAA-350</strain>
    </source>
</reference>
<sequence length="45" mass="5098">MVCVSKITLNEDRLRFHISFCHAIAFKSVVKGEVCSKTLTIKENT</sequence>
<proteinExistence type="predicted"/>
<keyword evidence="4" id="KW-1185">Reference proteome</keyword>
<dbReference type="Proteomes" id="UP000013750">
    <property type="component" value="Unassembled WGS sequence"/>
</dbReference>
<dbReference type="EMBL" id="AJDQ01000003">
    <property type="protein sequence ID" value="EOI58353.1"/>
    <property type="molecule type" value="Genomic_DNA"/>
</dbReference>
<reference evidence="1 3" key="1">
    <citation type="submission" date="2013-02" db="EMBL/GenBank/DDBJ databases">
        <title>The Genome Sequence of Enterococcus gilvus ATCC BAA-350.</title>
        <authorList>
            <consortium name="The Broad Institute Genome Sequencing Platform"/>
            <consortium name="The Broad Institute Genome Sequencing Center for Infectious Disease"/>
            <person name="Earl A.M."/>
            <person name="Gilmore M.S."/>
            <person name="Lebreton F."/>
            <person name="Walker B."/>
            <person name="Young S.K."/>
            <person name="Zeng Q."/>
            <person name="Gargeya S."/>
            <person name="Fitzgerald M."/>
            <person name="Haas B."/>
            <person name="Abouelleil A."/>
            <person name="Alvarado L."/>
            <person name="Arachchi H.M."/>
            <person name="Berlin A.M."/>
            <person name="Chapman S.B."/>
            <person name="Dewar J."/>
            <person name="Goldberg J."/>
            <person name="Griggs A."/>
            <person name="Gujja S."/>
            <person name="Hansen M."/>
            <person name="Howarth C."/>
            <person name="Imamovic A."/>
            <person name="Larimer J."/>
            <person name="McCowan C."/>
            <person name="Murphy C."/>
            <person name="Neiman D."/>
            <person name="Pearson M."/>
            <person name="Priest M."/>
            <person name="Roberts A."/>
            <person name="Saif S."/>
            <person name="Shea T."/>
            <person name="Sisk P."/>
            <person name="Sykes S."/>
            <person name="Wortman J."/>
            <person name="Nusbaum C."/>
            <person name="Birren B."/>
        </authorList>
    </citation>
    <scope>NUCLEOTIDE SEQUENCE [LARGE SCALE GENOMIC DNA]</scope>
    <source>
        <strain evidence="1 3">ATCC BAA-350</strain>
    </source>
</reference>
<evidence type="ECO:0000313" key="1">
    <source>
        <dbReference type="EMBL" id="EOI58353.1"/>
    </source>
</evidence>
<dbReference type="eggNOG" id="ENOG50308BR">
    <property type="taxonomic scope" value="Bacteria"/>
</dbReference>
<protein>
    <submittedName>
        <fullName evidence="1">Uncharacterized protein</fullName>
    </submittedName>
</protein>
<dbReference type="HOGENOM" id="CLU_3199568_0_0_9"/>
<evidence type="ECO:0000313" key="2">
    <source>
        <dbReference type="EMBL" id="EOW79795.1"/>
    </source>
</evidence>
<evidence type="ECO:0000313" key="3">
    <source>
        <dbReference type="Proteomes" id="UP000013750"/>
    </source>
</evidence>
<comment type="caution">
    <text evidence="1">The sequence shown here is derived from an EMBL/GenBank/DDBJ whole genome shotgun (WGS) entry which is preliminary data.</text>
</comment>
<evidence type="ECO:0000313" key="4">
    <source>
        <dbReference type="Proteomes" id="UP000014160"/>
    </source>
</evidence>
<dbReference type="PATRIC" id="fig|1158614.3.peg.431"/>
<dbReference type="Proteomes" id="UP000014160">
    <property type="component" value="Unassembled WGS sequence"/>
</dbReference>
<name>R2XUX2_9ENTE</name>
<gene>
    <name evidence="2" type="ORF">I592_03936</name>
    <name evidence="1" type="ORF">UKC_00425</name>
</gene>
<dbReference type="EMBL" id="ASWH01000002">
    <property type="protein sequence ID" value="EOW79795.1"/>
    <property type="molecule type" value="Genomic_DNA"/>
</dbReference>
<organism evidence="1 3">
    <name type="scientific">Enterococcus gilvus ATCC BAA-350</name>
    <dbReference type="NCBI Taxonomy" id="1158614"/>
    <lineage>
        <taxon>Bacteria</taxon>
        <taxon>Bacillati</taxon>
        <taxon>Bacillota</taxon>
        <taxon>Bacilli</taxon>
        <taxon>Lactobacillales</taxon>
        <taxon>Enterococcaceae</taxon>
        <taxon>Enterococcus</taxon>
    </lineage>
</organism>
<dbReference type="AlphaFoldDB" id="R2XUX2"/>
<accession>R2XUX2</accession>